<keyword evidence="5 9" id="KW-0067">ATP-binding</keyword>
<dbReference type="Gene3D" id="2.40.30.10">
    <property type="entry name" value="Translation factors"/>
    <property type="match status" value="1"/>
</dbReference>
<dbReference type="GO" id="GO:0000049">
    <property type="term" value="F:tRNA binding"/>
    <property type="evidence" value="ECO:0007669"/>
    <property type="project" value="UniProtKB-KW"/>
</dbReference>
<dbReference type="Pfam" id="PF20259">
    <property type="entry name" value="tRNA_Me_trans_M"/>
    <property type="match status" value="1"/>
</dbReference>
<feature type="binding site" evidence="9">
    <location>
        <position position="134"/>
    </location>
    <ligand>
        <name>ATP</name>
        <dbReference type="ChEBI" id="CHEBI:30616"/>
    </ligand>
</feature>
<dbReference type="HAMAP" id="MF_00144">
    <property type="entry name" value="tRNA_thiouridyl_MnmA"/>
    <property type="match status" value="1"/>
</dbReference>
<evidence type="ECO:0000313" key="12">
    <source>
        <dbReference type="EMBL" id="KJV52393.1"/>
    </source>
</evidence>
<evidence type="ECO:0000256" key="5">
    <source>
        <dbReference type="ARBA" id="ARBA00022840"/>
    </source>
</evidence>
<dbReference type="InterPro" id="IPR046885">
    <property type="entry name" value="MnmA-like_C"/>
</dbReference>
<dbReference type="GO" id="GO:0002143">
    <property type="term" value="P:tRNA wobble position uridine thiolation"/>
    <property type="evidence" value="ECO:0007669"/>
    <property type="project" value="TreeGrafter"/>
</dbReference>
<keyword evidence="6 9" id="KW-0694">RNA-binding</keyword>
<evidence type="ECO:0000256" key="8">
    <source>
        <dbReference type="ARBA" id="ARBA00051542"/>
    </source>
</evidence>
<keyword evidence="4 9" id="KW-0547">Nucleotide-binding</keyword>
<evidence type="ECO:0000256" key="2">
    <source>
        <dbReference type="ARBA" id="ARBA00022679"/>
    </source>
</evidence>
<dbReference type="FunFam" id="2.30.30.280:FF:000001">
    <property type="entry name" value="tRNA-specific 2-thiouridylase MnmA"/>
    <property type="match status" value="1"/>
</dbReference>
<dbReference type="PANTHER" id="PTHR11933">
    <property type="entry name" value="TRNA 5-METHYLAMINOMETHYL-2-THIOURIDYLATE -METHYLTRANSFERASE"/>
    <property type="match status" value="1"/>
</dbReference>
<reference evidence="13" key="2">
    <citation type="submission" date="2018-03" db="EMBL/GenBank/DDBJ databases">
        <authorList>
            <person name="Keele B.F."/>
        </authorList>
    </citation>
    <scope>NUCLEOTIDE SEQUENCE [LARGE SCALE GENOMIC DNA]</scope>
    <source>
        <strain evidence="13">Gilliam</strain>
    </source>
</reference>
<dbReference type="InterPro" id="IPR046884">
    <property type="entry name" value="MnmA-like_central"/>
</dbReference>
<feature type="active site" description="Cysteine persulfide intermediate" evidence="9">
    <location>
        <position position="206"/>
    </location>
</feature>
<evidence type="ECO:0000259" key="11">
    <source>
        <dbReference type="Pfam" id="PF20259"/>
    </source>
</evidence>
<reference evidence="12 14" key="1">
    <citation type="submission" date="2015-02" db="EMBL/GenBank/DDBJ databases">
        <title>Genome Sequencing of Rickettsiales.</title>
        <authorList>
            <person name="Daugherty S.C."/>
            <person name="Su Q."/>
            <person name="Abolude K."/>
            <person name="Beier-Sexton M."/>
            <person name="Carlyon J.A."/>
            <person name="Carter R."/>
            <person name="Day N.P."/>
            <person name="Dumler S.J."/>
            <person name="Dyachenko V."/>
            <person name="Godinez A."/>
            <person name="Kurtti T.J."/>
            <person name="Lichay M."/>
            <person name="Mullins K.E."/>
            <person name="Ott S."/>
            <person name="Pappas-Brown V."/>
            <person name="Paris D.H."/>
            <person name="Patel P."/>
            <person name="Richards A.L."/>
            <person name="Sadzewicz L."/>
            <person name="Sears K."/>
            <person name="Seidman D."/>
            <person name="Sengamalay N."/>
            <person name="Stenos J."/>
            <person name="Tallon L.J."/>
            <person name="Vincent G."/>
            <person name="Fraser C.M."/>
            <person name="Munderloh U."/>
            <person name="Dunning-Hotopp J.C."/>
        </authorList>
    </citation>
    <scope>NUCLEOTIDE SEQUENCE [LARGE SCALE GENOMIC DNA]</scope>
    <source>
        <strain evidence="12 14">Gilliam</strain>
    </source>
</reference>
<dbReference type="Gene3D" id="3.40.50.620">
    <property type="entry name" value="HUPs"/>
    <property type="match status" value="1"/>
</dbReference>
<feature type="binding site" evidence="9">
    <location>
        <position position="42"/>
    </location>
    <ligand>
        <name>ATP</name>
        <dbReference type="ChEBI" id="CHEBI:30616"/>
    </ligand>
</feature>
<keyword evidence="7" id="KW-1015">Disulfide bond</keyword>
<dbReference type="GO" id="GO:0103016">
    <property type="term" value="F:tRNA-uridine 2-sulfurtransferase activity"/>
    <property type="evidence" value="ECO:0007669"/>
    <property type="project" value="UniProtKB-EC"/>
</dbReference>
<dbReference type="RefSeq" id="WP_047220698.1">
    <property type="nucleotide sequence ID" value="NZ_LS398551.1"/>
</dbReference>
<feature type="domain" description="tRNA-specific 2-thiouridylase MnmA-like C-terminal" evidence="10">
    <location>
        <begin position="286"/>
        <end position="362"/>
    </location>
</feature>
<protein>
    <recommendedName>
        <fullName evidence="9">tRNA-specific 2-thiouridylase MnmA</fullName>
        <ecNumber evidence="9">2.8.1.13</ecNumber>
    </recommendedName>
</protein>
<reference evidence="15" key="3">
    <citation type="submission" date="2018-03" db="EMBL/GenBank/DDBJ databases">
        <authorList>
            <person name="Batty M. E."/>
            <person name="Batty M E."/>
        </authorList>
    </citation>
    <scope>NUCLEOTIDE SEQUENCE [LARGE SCALE GENOMIC DNA]</scope>
    <source>
        <strain evidence="15">Gilliam</strain>
    </source>
</reference>
<keyword evidence="9" id="KW-0963">Cytoplasm</keyword>
<dbReference type="CDD" id="cd01998">
    <property type="entry name" value="MnmA_TRMU-like"/>
    <property type="match status" value="1"/>
</dbReference>
<evidence type="ECO:0000256" key="6">
    <source>
        <dbReference type="ARBA" id="ARBA00022884"/>
    </source>
</evidence>
<dbReference type="EC" id="2.8.1.13" evidence="9"/>
<dbReference type="InterPro" id="IPR023382">
    <property type="entry name" value="MnmA-like_central_sf"/>
</dbReference>
<comment type="subcellular location">
    <subcellularLocation>
        <location evidence="9">Cytoplasm</location>
    </subcellularLocation>
</comment>
<dbReference type="InterPro" id="IPR004506">
    <property type="entry name" value="MnmA-like"/>
</dbReference>
<dbReference type="SUPFAM" id="SSF52402">
    <property type="entry name" value="Adenine nucleotide alpha hydrolases-like"/>
    <property type="match status" value="1"/>
</dbReference>
<comment type="similarity">
    <text evidence="9">Belongs to the MnmA/TRMU family.</text>
</comment>
<dbReference type="PANTHER" id="PTHR11933:SF5">
    <property type="entry name" value="MITOCHONDRIAL TRNA-SPECIFIC 2-THIOURIDYLASE 1"/>
    <property type="match status" value="1"/>
</dbReference>
<gene>
    <name evidence="12" type="primary">trmU</name>
    <name evidence="13" type="synonym">mmmA</name>
    <name evidence="9" type="synonym">mnmA</name>
    <name evidence="13" type="ORF">GILLIAM_01460</name>
    <name evidence="12" type="ORF">OTSGILL_1538</name>
</gene>
<name>A0A0F3M9E3_ORITS</name>
<dbReference type="InterPro" id="IPR014729">
    <property type="entry name" value="Rossmann-like_a/b/a_fold"/>
</dbReference>
<dbReference type="GO" id="GO:0005524">
    <property type="term" value="F:ATP binding"/>
    <property type="evidence" value="ECO:0007669"/>
    <property type="project" value="UniProtKB-KW"/>
</dbReference>
<dbReference type="Proteomes" id="UP000244959">
    <property type="component" value="Chromosome I"/>
</dbReference>
<comment type="caution">
    <text evidence="9">Lacks conserved residue(s) required for the propagation of feature annotation.</text>
</comment>
<organism evidence="12 14">
    <name type="scientific">Orientia tsutsugamushi str. Gilliam</name>
    <dbReference type="NCBI Taxonomy" id="1359184"/>
    <lineage>
        <taxon>Bacteria</taxon>
        <taxon>Pseudomonadati</taxon>
        <taxon>Pseudomonadota</taxon>
        <taxon>Alphaproteobacteria</taxon>
        <taxon>Rickettsiales</taxon>
        <taxon>Rickettsiaceae</taxon>
        <taxon>Rickettsieae</taxon>
        <taxon>Orientia</taxon>
    </lineage>
</organism>
<evidence type="ECO:0000256" key="7">
    <source>
        <dbReference type="ARBA" id="ARBA00023157"/>
    </source>
</evidence>
<feature type="region of interest" description="Interaction with tRNA" evidence="9">
    <location>
        <begin position="156"/>
        <end position="158"/>
    </location>
</feature>
<accession>A0A0F3M9E3</accession>
<evidence type="ECO:0000256" key="4">
    <source>
        <dbReference type="ARBA" id="ARBA00022741"/>
    </source>
</evidence>
<evidence type="ECO:0000256" key="3">
    <source>
        <dbReference type="ARBA" id="ARBA00022694"/>
    </source>
</evidence>
<keyword evidence="15" id="KW-1185">Reference proteome</keyword>
<dbReference type="EMBL" id="LANO01000024">
    <property type="protein sequence ID" value="KJV52393.1"/>
    <property type="molecule type" value="Genomic_DNA"/>
</dbReference>
<dbReference type="NCBIfam" id="TIGR00420">
    <property type="entry name" value="trmU"/>
    <property type="match status" value="1"/>
</dbReference>
<dbReference type="NCBIfam" id="NF001138">
    <property type="entry name" value="PRK00143.1"/>
    <property type="match status" value="1"/>
</dbReference>
<evidence type="ECO:0000256" key="9">
    <source>
        <dbReference type="HAMAP-Rule" id="MF_00144"/>
    </source>
</evidence>
<keyword evidence="3 9" id="KW-0819">tRNA processing</keyword>
<feature type="site" description="Interaction with tRNA" evidence="9">
    <location>
        <position position="346"/>
    </location>
</feature>
<keyword evidence="2 9" id="KW-0808">Transferase</keyword>
<dbReference type="Pfam" id="PF20258">
    <property type="entry name" value="tRNA_Me_trans_C"/>
    <property type="match status" value="1"/>
</dbReference>
<feature type="active site" description="Nucleophile" evidence="9">
    <location>
        <position position="110"/>
    </location>
</feature>
<dbReference type="Gene3D" id="2.30.30.280">
    <property type="entry name" value="Adenine nucleotide alpha hydrolases-like domains"/>
    <property type="match status" value="1"/>
</dbReference>
<dbReference type="FunFam" id="3.40.50.620:FF:000115">
    <property type="entry name" value="tRNA-specific 2-thiouridylase MnmA"/>
    <property type="match status" value="1"/>
</dbReference>
<proteinExistence type="inferred from homology"/>
<keyword evidence="12" id="KW-0489">Methyltransferase</keyword>
<keyword evidence="1 9" id="KW-0820">tRNA-binding</keyword>
<sequence length="369" mass="41070">MLNLKVAKEQATIVVAMSGGVDSSTVAAILKEDGYNVIGITMQLYNHDTAINRKGACCAGQDIYDAKFVANQLQIPHYVLNYKDKFKESVIDNFIESYINGETPLPCVQCNQSVKFHDLLNFAKDLQADALVTGHYVRRIDTANGIELHKAVDSKKDQSYFLFATTKSQLQYLHFPLGNMTKDETRYHANRHGLHIADKPDSQDICFVADGSYHNVVAKLKPNAKKPGKIIHIDGYILGEHQGIINFTIGQRRRIGISFSDPLYVINIDAQQNIVYVGPESKLFKTTFMIHSLNWLGPGNMLVEPLDVEVKVRSTHSAVRAKLYPYSNSMVKVILNEPEKAIAPGQACVIYKGDLVLGGGWIAKEQTQS</sequence>
<dbReference type="Proteomes" id="UP000033769">
    <property type="component" value="Unassembled WGS sequence"/>
</dbReference>
<dbReference type="GO" id="GO:0005737">
    <property type="term" value="C:cytoplasm"/>
    <property type="evidence" value="ECO:0007669"/>
    <property type="project" value="UniProtKB-SubCell"/>
</dbReference>
<evidence type="ECO:0000256" key="1">
    <source>
        <dbReference type="ARBA" id="ARBA00022555"/>
    </source>
</evidence>
<dbReference type="GO" id="GO:0008168">
    <property type="term" value="F:methyltransferase activity"/>
    <property type="evidence" value="ECO:0007669"/>
    <property type="project" value="UniProtKB-KW"/>
</dbReference>
<feature type="binding site" evidence="9">
    <location>
        <begin position="16"/>
        <end position="23"/>
    </location>
    <ligand>
        <name>ATP</name>
        <dbReference type="ChEBI" id="CHEBI:30616"/>
    </ligand>
</feature>
<evidence type="ECO:0000313" key="14">
    <source>
        <dbReference type="Proteomes" id="UP000033769"/>
    </source>
</evidence>
<evidence type="ECO:0000313" key="15">
    <source>
        <dbReference type="Proteomes" id="UP000244959"/>
    </source>
</evidence>
<dbReference type="EMBL" id="LS398551">
    <property type="protein sequence ID" value="SPR07420.1"/>
    <property type="molecule type" value="Genomic_DNA"/>
</dbReference>
<evidence type="ECO:0000313" key="13">
    <source>
        <dbReference type="EMBL" id="SPR07420.1"/>
    </source>
</evidence>
<dbReference type="Pfam" id="PF03054">
    <property type="entry name" value="tRNA_Me_trans"/>
    <property type="match status" value="1"/>
</dbReference>
<evidence type="ECO:0000259" key="10">
    <source>
        <dbReference type="Pfam" id="PF20258"/>
    </source>
</evidence>
<dbReference type="GO" id="GO:0032259">
    <property type="term" value="P:methylation"/>
    <property type="evidence" value="ECO:0007669"/>
    <property type="project" value="UniProtKB-KW"/>
</dbReference>
<feature type="site" description="Interaction with tRNA" evidence="9">
    <location>
        <position position="135"/>
    </location>
</feature>
<comment type="catalytic activity">
    <reaction evidence="8 9">
        <text>S-sulfanyl-L-cysteinyl-[protein] + uridine(34) in tRNA + AH2 + ATP = 2-thiouridine(34) in tRNA + L-cysteinyl-[protein] + A + AMP + diphosphate + H(+)</text>
        <dbReference type="Rhea" id="RHEA:47032"/>
        <dbReference type="Rhea" id="RHEA-COMP:10131"/>
        <dbReference type="Rhea" id="RHEA-COMP:11726"/>
        <dbReference type="Rhea" id="RHEA-COMP:11727"/>
        <dbReference type="Rhea" id="RHEA-COMP:11728"/>
        <dbReference type="ChEBI" id="CHEBI:13193"/>
        <dbReference type="ChEBI" id="CHEBI:15378"/>
        <dbReference type="ChEBI" id="CHEBI:17499"/>
        <dbReference type="ChEBI" id="CHEBI:29950"/>
        <dbReference type="ChEBI" id="CHEBI:30616"/>
        <dbReference type="ChEBI" id="CHEBI:33019"/>
        <dbReference type="ChEBI" id="CHEBI:61963"/>
        <dbReference type="ChEBI" id="CHEBI:65315"/>
        <dbReference type="ChEBI" id="CHEBI:87170"/>
        <dbReference type="ChEBI" id="CHEBI:456215"/>
        <dbReference type="EC" id="2.8.1.13"/>
    </reaction>
</comment>
<dbReference type="AlphaFoldDB" id="A0A0F3M9E3"/>
<dbReference type="PATRIC" id="fig|1359184.3.peg.1068"/>
<comment type="function">
    <text evidence="9">Catalyzes the 2-thiolation of uridine at the wobble position (U34) of tRNA, leading to the formation of s(2)U34.</text>
</comment>
<feature type="domain" description="tRNA-specific 2-thiouridylase MnmA-like central" evidence="11">
    <location>
        <begin position="224"/>
        <end position="278"/>
    </location>
</feature>